<evidence type="ECO:0000313" key="1">
    <source>
        <dbReference type="EMBL" id="EXB83237.1"/>
    </source>
</evidence>
<reference evidence="2" key="1">
    <citation type="submission" date="2013-01" db="EMBL/GenBank/DDBJ databases">
        <title>Draft Genome Sequence of a Mulberry Tree, Morus notabilis C.K. Schneid.</title>
        <authorList>
            <person name="He N."/>
            <person name="Zhao S."/>
        </authorList>
    </citation>
    <scope>NUCLEOTIDE SEQUENCE</scope>
</reference>
<gene>
    <name evidence="1" type="ORF">L484_011531</name>
</gene>
<proteinExistence type="predicted"/>
<dbReference type="Proteomes" id="UP000030645">
    <property type="component" value="Unassembled WGS sequence"/>
</dbReference>
<sequence length="86" mass="10006">MAEICIRHVIWNSKNTDERLSFNLKWFVGFLVIRRITGRRMSDAHAYAHCCRILQCPMIMLFNGTDGKKFGSALKLLQSHNSYSKE</sequence>
<dbReference type="EMBL" id="KE344881">
    <property type="protein sequence ID" value="EXB83237.1"/>
    <property type="molecule type" value="Genomic_DNA"/>
</dbReference>
<dbReference type="AlphaFoldDB" id="W9RDE3"/>
<accession>W9RDE3</accession>
<name>W9RDE3_9ROSA</name>
<evidence type="ECO:0000313" key="2">
    <source>
        <dbReference type="Proteomes" id="UP000030645"/>
    </source>
</evidence>
<keyword evidence="2" id="KW-1185">Reference proteome</keyword>
<protein>
    <submittedName>
        <fullName evidence="1">Uncharacterized protein</fullName>
    </submittedName>
</protein>
<organism evidence="1 2">
    <name type="scientific">Morus notabilis</name>
    <dbReference type="NCBI Taxonomy" id="981085"/>
    <lineage>
        <taxon>Eukaryota</taxon>
        <taxon>Viridiplantae</taxon>
        <taxon>Streptophyta</taxon>
        <taxon>Embryophyta</taxon>
        <taxon>Tracheophyta</taxon>
        <taxon>Spermatophyta</taxon>
        <taxon>Magnoliopsida</taxon>
        <taxon>eudicotyledons</taxon>
        <taxon>Gunneridae</taxon>
        <taxon>Pentapetalae</taxon>
        <taxon>rosids</taxon>
        <taxon>fabids</taxon>
        <taxon>Rosales</taxon>
        <taxon>Moraceae</taxon>
        <taxon>Moreae</taxon>
        <taxon>Morus</taxon>
    </lineage>
</organism>